<dbReference type="SMART" id="SM00388">
    <property type="entry name" value="HisKA"/>
    <property type="match status" value="1"/>
</dbReference>
<dbReference type="Gene3D" id="1.10.287.130">
    <property type="match status" value="1"/>
</dbReference>
<evidence type="ECO:0000256" key="2">
    <source>
        <dbReference type="ARBA" id="ARBA00004370"/>
    </source>
</evidence>
<dbReference type="SUPFAM" id="SSF55874">
    <property type="entry name" value="ATPase domain of HSP90 chaperone/DNA topoisomerase II/histidine kinase"/>
    <property type="match status" value="1"/>
</dbReference>
<dbReference type="AlphaFoldDB" id="A0A1M7MJ87"/>
<dbReference type="RefSeq" id="WP_072952457.1">
    <property type="nucleotide sequence ID" value="NZ_FRCT01000023.1"/>
</dbReference>
<sequence length="425" mass="47888">MFRKVHIRLTMLFTGVCTLVIAVMSVLYLYLSWSNIRKNTFMSFRTDIANFSSALSKDHIISQNWLENINMNYSYKLFIYDNDKPMLFTSKSLNNKNTAFIDGIKEKFSSDIQRLKYTGSVAHDEFGYSVNNRSYYIGIICISGENGITEVYAVNSLENQKNQLKKLIIYFILIISAAAAVLFVFSYFFTKRLLRPVKQAHQQQAHFIAAASHEIRNPVNTIISALDAMETSDGEQQQYLSKIARKEGKRLALLTEDLLTLARSDNGSFTAKTAPTELDTLVLDCYEAFLSPAKEKNISISVKLPEENIPKAMADAERISQVISILLNNAVSYTPENGKIEIAYSVDNSKHMVRVSDSGCGISAEEREHIFERFYRADRSRTDRSHFGLGLSIAKEIMDLHNGSITVEDSALGGACFVISLPFTQ</sequence>
<dbReference type="Pfam" id="PF00512">
    <property type="entry name" value="HisKA"/>
    <property type="match status" value="1"/>
</dbReference>
<dbReference type="Gene3D" id="3.30.565.10">
    <property type="entry name" value="Histidine kinase-like ATPase, C-terminal domain"/>
    <property type="match status" value="1"/>
</dbReference>
<evidence type="ECO:0000256" key="4">
    <source>
        <dbReference type="ARBA" id="ARBA00022553"/>
    </source>
</evidence>
<feature type="domain" description="Histidine kinase" evidence="9">
    <location>
        <begin position="210"/>
        <end position="425"/>
    </location>
</feature>
<evidence type="ECO:0000256" key="5">
    <source>
        <dbReference type="ARBA" id="ARBA00022679"/>
    </source>
</evidence>
<dbReference type="EC" id="2.7.13.3" evidence="3"/>
<evidence type="ECO:0000256" key="3">
    <source>
        <dbReference type="ARBA" id="ARBA00012438"/>
    </source>
</evidence>
<keyword evidence="4" id="KW-0597">Phosphoprotein</keyword>
<evidence type="ECO:0000313" key="10">
    <source>
        <dbReference type="EMBL" id="SHM90902.1"/>
    </source>
</evidence>
<protein>
    <recommendedName>
        <fullName evidence="3">histidine kinase</fullName>
        <ecNumber evidence="3">2.7.13.3</ecNumber>
    </recommendedName>
</protein>
<evidence type="ECO:0000259" key="9">
    <source>
        <dbReference type="PROSITE" id="PS50109"/>
    </source>
</evidence>
<dbReference type="PROSITE" id="PS50109">
    <property type="entry name" value="HIS_KIN"/>
    <property type="match status" value="1"/>
</dbReference>
<feature type="transmembrane region" description="Helical" evidence="8">
    <location>
        <begin position="167"/>
        <end position="189"/>
    </location>
</feature>
<gene>
    <name evidence="10" type="ORF">SAMN04487860_12316</name>
</gene>
<dbReference type="PANTHER" id="PTHR43711">
    <property type="entry name" value="TWO-COMPONENT HISTIDINE KINASE"/>
    <property type="match status" value="1"/>
</dbReference>
<dbReference type="InterPro" id="IPR005467">
    <property type="entry name" value="His_kinase_dom"/>
</dbReference>
<dbReference type="InterPro" id="IPR050736">
    <property type="entry name" value="Sensor_HK_Regulatory"/>
</dbReference>
<dbReference type="InterPro" id="IPR036890">
    <property type="entry name" value="HATPase_C_sf"/>
</dbReference>
<accession>A0A1M7MJ87</accession>
<dbReference type="InterPro" id="IPR003661">
    <property type="entry name" value="HisK_dim/P_dom"/>
</dbReference>
<dbReference type="Proteomes" id="UP000184394">
    <property type="component" value="Unassembled WGS sequence"/>
</dbReference>
<dbReference type="GO" id="GO:0000155">
    <property type="term" value="F:phosphorelay sensor kinase activity"/>
    <property type="evidence" value="ECO:0007669"/>
    <property type="project" value="InterPro"/>
</dbReference>
<dbReference type="EMBL" id="FRCT01000023">
    <property type="protein sequence ID" value="SHM90902.1"/>
    <property type="molecule type" value="Genomic_DNA"/>
</dbReference>
<dbReference type="SUPFAM" id="SSF47384">
    <property type="entry name" value="Homodimeric domain of signal transducing histidine kinase"/>
    <property type="match status" value="1"/>
</dbReference>
<dbReference type="Pfam" id="PF02518">
    <property type="entry name" value="HATPase_c"/>
    <property type="match status" value="1"/>
</dbReference>
<feature type="transmembrane region" description="Helical" evidence="8">
    <location>
        <begin position="12"/>
        <end position="33"/>
    </location>
</feature>
<dbReference type="CDD" id="cd00075">
    <property type="entry name" value="HATPase"/>
    <property type="match status" value="1"/>
</dbReference>
<dbReference type="OrthoDB" id="9813151at2"/>
<keyword evidence="5" id="KW-0808">Transferase</keyword>
<dbReference type="PANTHER" id="PTHR43711:SF1">
    <property type="entry name" value="HISTIDINE KINASE 1"/>
    <property type="match status" value="1"/>
</dbReference>
<dbReference type="InterPro" id="IPR003594">
    <property type="entry name" value="HATPase_dom"/>
</dbReference>
<dbReference type="PRINTS" id="PR00344">
    <property type="entry name" value="BCTRLSENSOR"/>
</dbReference>
<keyword evidence="7" id="KW-0902">Two-component regulatory system</keyword>
<evidence type="ECO:0000256" key="1">
    <source>
        <dbReference type="ARBA" id="ARBA00000085"/>
    </source>
</evidence>
<evidence type="ECO:0000256" key="6">
    <source>
        <dbReference type="ARBA" id="ARBA00022777"/>
    </source>
</evidence>
<organism evidence="10 11">
    <name type="scientific">Ruminococcus flavefaciens</name>
    <dbReference type="NCBI Taxonomy" id="1265"/>
    <lineage>
        <taxon>Bacteria</taxon>
        <taxon>Bacillati</taxon>
        <taxon>Bacillota</taxon>
        <taxon>Clostridia</taxon>
        <taxon>Eubacteriales</taxon>
        <taxon>Oscillospiraceae</taxon>
        <taxon>Ruminococcus</taxon>
    </lineage>
</organism>
<comment type="subcellular location">
    <subcellularLocation>
        <location evidence="2">Membrane</location>
    </subcellularLocation>
</comment>
<keyword evidence="6 10" id="KW-0418">Kinase</keyword>
<comment type="catalytic activity">
    <reaction evidence="1">
        <text>ATP + protein L-histidine = ADP + protein N-phospho-L-histidine.</text>
        <dbReference type="EC" id="2.7.13.3"/>
    </reaction>
</comment>
<dbReference type="CDD" id="cd00082">
    <property type="entry name" value="HisKA"/>
    <property type="match status" value="1"/>
</dbReference>
<keyword evidence="8" id="KW-0812">Transmembrane</keyword>
<keyword evidence="8" id="KW-0472">Membrane</keyword>
<name>A0A1M7MJ87_RUMFL</name>
<dbReference type="GO" id="GO:0016020">
    <property type="term" value="C:membrane"/>
    <property type="evidence" value="ECO:0007669"/>
    <property type="project" value="UniProtKB-SubCell"/>
</dbReference>
<dbReference type="FunFam" id="3.30.565.10:FF:000006">
    <property type="entry name" value="Sensor histidine kinase WalK"/>
    <property type="match status" value="1"/>
</dbReference>
<dbReference type="InterPro" id="IPR036097">
    <property type="entry name" value="HisK_dim/P_sf"/>
</dbReference>
<dbReference type="SMART" id="SM00387">
    <property type="entry name" value="HATPase_c"/>
    <property type="match status" value="1"/>
</dbReference>
<reference evidence="10 11" key="1">
    <citation type="submission" date="2016-11" db="EMBL/GenBank/DDBJ databases">
        <authorList>
            <person name="Jaros S."/>
            <person name="Januszkiewicz K."/>
            <person name="Wedrychowicz H."/>
        </authorList>
    </citation>
    <scope>NUCLEOTIDE SEQUENCE [LARGE SCALE GENOMIC DNA]</scope>
    <source>
        <strain evidence="10 11">Y1</strain>
    </source>
</reference>
<evidence type="ECO:0000313" key="11">
    <source>
        <dbReference type="Proteomes" id="UP000184394"/>
    </source>
</evidence>
<dbReference type="InterPro" id="IPR004358">
    <property type="entry name" value="Sig_transdc_His_kin-like_C"/>
</dbReference>
<evidence type="ECO:0000256" key="7">
    <source>
        <dbReference type="ARBA" id="ARBA00023012"/>
    </source>
</evidence>
<keyword evidence="8" id="KW-1133">Transmembrane helix</keyword>
<proteinExistence type="predicted"/>
<evidence type="ECO:0000256" key="8">
    <source>
        <dbReference type="SAM" id="Phobius"/>
    </source>
</evidence>